<dbReference type="RefSeq" id="WP_344489990.1">
    <property type="nucleotide sequence ID" value="NZ_BAAAQX010000035.1"/>
</dbReference>
<organism evidence="2 3">
    <name type="scientific">Nonomuraea monospora</name>
    <dbReference type="NCBI Taxonomy" id="568818"/>
    <lineage>
        <taxon>Bacteria</taxon>
        <taxon>Bacillati</taxon>
        <taxon>Actinomycetota</taxon>
        <taxon>Actinomycetes</taxon>
        <taxon>Streptosporangiales</taxon>
        <taxon>Streptosporangiaceae</taxon>
        <taxon>Nonomuraea</taxon>
    </lineage>
</organism>
<protein>
    <submittedName>
        <fullName evidence="2">Uncharacterized protein</fullName>
    </submittedName>
</protein>
<proteinExistence type="predicted"/>
<evidence type="ECO:0000313" key="2">
    <source>
        <dbReference type="EMBL" id="GAA2213762.1"/>
    </source>
</evidence>
<comment type="caution">
    <text evidence="2">The sequence shown here is derived from an EMBL/GenBank/DDBJ whole genome shotgun (WGS) entry which is preliminary data.</text>
</comment>
<name>A0ABP5PS45_9ACTN</name>
<evidence type="ECO:0000256" key="1">
    <source>
        <dbReference type="SAM" id="MobiDB-lite"/>
    </source>
</evidence>
<sequence>MLASGEPAQLGLLATNQRLLSDRPDLRDRLAATGCAPVARVILGLEHARQAAWPLRARRRVLDCAGGAGWVGPEGVATALLATSDPGRLRAAVGCPVAGVARGVLVSVGGGLTRAEQLRGLLTVHDHDGGPVALRLLDGASWLRPVVAEVVRDVLAAGDAGALRKATEVAEGTDGLVEELLDGGSAEREELLGLRDEVDWGLVAASSGMFDEVAAGALVARADCPDWVRDELYRVHGVTVAERAARVDAGMFAVMPGGARAAKAVGVVARRVLDEGSGDASAPVLPAMAVLEAARPAAAVLEAVRQPSEGGGPGWEGLAGALAALVGERLGEDVEAWRAVRARLPRFAGTVTELLAASAGKQGASGGAGQAGGWPGGSAMPEAERSTTVTGARSAFLTLLDAAPAHDALLPHLDDRTVCDLFGHGRWRPEWIDLALSSPDPRHLRVLTNRGSLPTAAIDVLMRLDDPAVNARLFVRTGATAPQRERLLSGRPFNAPGPLPLDPDMVEELSRRAAGWRGRDAVDCADLELQRHILRHVRVRGIVPQLRMMLNLWERHGADQVTNLLDDEPQAVAHTRKVIRREVRAYLTKLLAARDRDAALARLRARVAEGETAQWQIAALREQEHSGNELFKEAQLWHWADLLAEHARDPLPGVALNGLARIPECPEELRAQAALHGYDQAPRKVLDALAAGTTPQELLRGGPINSDVVTWVHQATKAGQLTWDEVLECARPARRVLMVWGGERLRDPLTSLVRACLDPAPEAWVLALRMLPDFTGSVAELLRTAATATGVVLPHGAVLPHEAVLAHGVVLAHGTE</sequence>
<gene>
    <name evidence="2" type="ORF">GCM10009850_092250</name>
</gene>
<feature type="compositionally biased region" description="Gly residues" evidence="1">
    <location>
        <begin position="363"/>
        <end position="376"/>
    </location>
</feature>
<feature type="region of interest" description="Disordered" evidence="1">
    <location>
        <begin position="360"/>
        <end position="387"/>
    </location>
</feature>
<evidence type="ECO:0000313" key="3">
    <source>
        <dbReference type="Proteomes" id="UP001499843"/>
    </source>
</evidence>
<dbReference type="EMBL" id="BAAAQX010000035">
    <property type="protein sequence ID" value="GAA2213762.1"/>
    <property type="molecule type" value="Genomic_DNA"/>
</dbReference>
<accession>A0ABP5PS45</accession>
<dbReference type="Proteomes" id="UP001499843">
    <property type="component" value="Unassembled WGS sequence"/>
</dbReference>
<reference evidence="3" key="1">
    <citation type="journal article" date="2019" name="Int. J. Syst. Evol. Microbiol.">
        <title>The Global Catalogue of Microorganisms (GCM) 10K type strain sequencing project: providing services to taxonomists for standard genome sequencing and annotation.</title>
        <authorList>
            <consortium name="The Broad Institute Genomics Platform"/>
            <consortium name="The Broad Institute Genome Sequencing Center for Infectious Disease"/>
            <person name="Wu L."/>
            <person name="Ma J."/>
        </authorList>
    </citation>
    <scope>NUCLEOTIDE SEQUENCE [LARGE SCALE GENOMIC DNA]</scope>
    <source>
        <strain evidence="3">JCM 16114</strain>
    </source>
</reference>
<keyword evidence="3" id="KW-1185">Reference proteome</keyword>